<comment type="caution">
    <text evidence="14">The sequence shown here is derived from an EMBL/GenBank/DDBJ whole genome shotgun (WGS) entry which is preliminary data.</text>
</comment>
<evidence type="ECO:0000256" key="4">
    <source>
        <dbReference type="ARBA" id="ARBA00022553"/>
    </source>
</evidence>
<proteinExistence type="predicted"/>
<dbReference type="PROSITE" id="PS50885">
    <property type="entry name" value="HAMP"/>
    <property type="match status" value="1"/>
</dbReference>
<dbReference type="GO" id="GO:0000155">
    <property type="term" value="F:phosphorelay sensor kinase activity"/>
    <property type="evidence" value="ECO:0007669"/>
    <property type="project" value="InterPro"/>
</dbReference>
<dbReference type="Gene3D" id="6.10.340.10">
    <property type="match status" value="1"/>
</dbReference>
<keyword evidence="15" id="KW-1185">Reference proteome</keyword>
<evidence type="ECO:0000313" key="15">
    <source>
        <dbReference type="Proteomes" id="UP000316196"/>
    </source>
</evidence>
<dbReference type="InterPro" id="IPR005467">
    <property type="entry name" value="His_kinase_dom"/>
</dbReference>
<evidence type="ECO:0000256" key="7">
    <source>
        <dbReference type="ARBA" id="ARBA00022777"/>
    </source>
</evidence>
<dbReference type="Pfam" id="PF02518">
    <property type="entry name" value="HATPase_c"/>
    <property type="match status" value="1"/>
</dbReference>
<evidence type="ECO:0000256" key="9">
    <source>
        <dbReference type="ARBA" id="ARBA00023012"/>
    </source>
</evidence>
<dbReference type="Pfam" id="PF00672">
    <property type="entry name" value="HAMP"/>
    <property type="match status" value="1"/>
</dbReference>
<dbReference type="CDD" id="cd00082">
    <property type="entry name" value="HisKA"/>
    <property type="match status" value="1"/>
</dbReference>
<dbReference type="SUPFAM" id="SSF158472">
    <property type="entry name" value="HAMP domain-like"/>
    <property type="match status" value="1"/>
</dbReference>
<evidence type="ECO:0000313" key="14">
    <source>
        <dbReference type="EMBL" id="TQL58174.1"/>
    </source>
</evidence>
<dbReference type="PANTHER" id="PTHR45436">
    <property type="entry name" value="SENSOR HISTIDINE KINASE YKOH"/>
    <property type="match status" value="1"/>
</dbReference>
<dbReference type="EC" id="2.7.13.3" evidence="3"/>
<keyword evidence="8 11" id="KW-1133">Transmembrane helix</keyword>
<dbReference type="InterPro" id="IPR003660">
    <property type="entry name" value="HAMP_dom"/>
</dbReference>
<dbReference type="SUPFAM" id="SSF55874">
    <property type="entry name" value="ATPase domain of HSP90 chaperone/DNA topoisomerase II/histidine kinase"/>
    <property type="match status" value="1"/>
</dbReference>
<feature type="domain" description="HAMP" evidence="13">
    <location>
        <begin position="185"/>
        <end position="238"/>
    </location>
</feature>
<evidence type="ECO:0000256" key="10">
    <source>
        <dbReference type="ARBA" id="ARBA00023136"/>
    </source>
</evidence>
<feature type="transmembrane region" description="Helical" evidence="11">
    <location>
        <begin position="162"/>
        <end position="184"/>
    </location>
</feature>
<accession>A0A542ZCV1</accession>
<dbReference type="Gene3D" id="3.30.565.10">
    <property type="entry name" value="Histidine kinase-like ATPase, C-terminal domain"/>
    <property type="match status" value="1"/>
</dbReference>
<dbReference type="InterPro" id="IPR050428">
    <property type="entry name" value="TCS_sensor_his_kinase"/>
</dbReference>
<dbReference type="InterPro" id="IPR036890">
    <property type="entry name" value="HATPase_C_sf"/>
</dbReference>
<keyword evidence="7 14" id="KW-0418">Kinase</keyword>
<sequence>MMVLTFTAVGLGLAGALTFSILFGVLEDRVDRELYQELAELQALADQRGEDEEPFTDVTSLLRAATDAAVPSQHESVLALTNGEPRFRPKTQDFDLATPEVIEALKRHRSPGETVYIDVESPKYGQLRVLIASVEVEGDPTEGTFVVASAIETQRDLIWQSAFNYIAVSIVTLILVGTTAWIAVGRLLRPLETLQQATEEITVDDFNRRVPVPDSDDEIAALAGRFNLMLDRLQSGYDAQRQFLRDAGHELRTPITIVQGTVEMMSTEDADFDESRSIALDELDRMGRLVGDLSVLAQTRQPDFVRLAPVDMTEFAHDALARVRRVGDREWVLDRTAPVTAQVDQQRLMQAVVQLAANAVRYSEPDTSVHLAVDHRSHSGGSDVVVSMRDHGIGIAHQDHARIFERFARLDATGERPGSGLGLPIVRAIAEAHGGRIEVESSPGQGSRFSLVIPQRTEKHKPTNTDE</sequence>
<dbReference type="GO" id="GO:0005886">
    <property type="term" value="C:plasma membrane"/>
    <property type="evidence" value="ECO:0007669"/>
    <property type="project" value="UniProtKB-SubCell"/>
</dbReference>
<dbReference type="SMART" id="SM00388">
    <property type="entry name" value="HisKA"/>
    <property type="match status" value="1"/>
</dbReference>
<dbReference type="SMART" id="SM00304">
    <property type="entry name" value="HAMP"/>
    <property type="match status" value="1"/>
</dbReference>
<protein>
    <recommendedName>
        <fullName evidence="3">histidine kinase</fullName>
        <ecNumber evidence="3">2.7.13.3</ecNumber>
    </recommendedName>
</protein>
<comment type="catalytic activity">
    <reaction evidence="1">
        <text>ATP + protein L-histidine = ADP + protein N-phospho-L-histidine.</text>
        <dbReference type="EC" id="2.7.13.3"/>
    </reaction>
</comment>
<dbReference type="AlphaFoldDB" id="A0A542ZCV1"/>
<dbReference type="CDD" id="cd06225">
    <property type="entry name" value="HAMP"/>
    <property type="match status" value="1"/>
</dbReference>
<comment type="subcellular location">
    <subcellularLocation>
        <location evidence="2">Cell membrane</location>
    </subcellularLocation>
</comment>
<keyword evidence="6 11" id="KW-0812">Transmembrane</keyword>
<dbReference type="InterPro" id="IPR003594">
    <property type="entry name" value="HATPase_dom"/>
</dbReference>
<evidence type="ECO:0000259" key="12">
    <source>
        <dbReference type="PROSITE" id="PS50109"/>
    </source>
</evidence>
<dbReference type="Pfam" id="PF00512">
    <property type="entry name" value="HisKA"/>
    <property type="match status" value="1"/>
</dbReference>
<dbReference type="PANTHER" id="PTHR45436:SF5">
    <property type="entry name" value="SENSOR HISTIDINE KINASE TRCS"/>
    <property type="match status" value="1"/>
</dbReference>
<dbReference type="InterPro" id="IPR036097">
    <property type="entry name" value="HisK_dim/P_sf"/>
</dbReference>
<evidence type="ECO:0000256" key="8">
    <source>
        <dbReference type="ARBA" id="ARBA00022989"/>
    </source>
</evidence>
<evidence type="ECO:0000256" key="1">
    <source>
        <dbReference type="ARBA" id="ARBA00000085"/>
    </source>
</evidence>
<evidence type="ECO:0000256" key="6">
    <source>
        <dbReference type="ARBA" id="ARBA00022692"/>
    </source>
</evidence>
<feature type="domain" description="Histidine kinase" evidence="12">
    <location>
        <begin position="246"/>
        <end position="457"/>
    </location>
</feature>
<evidence type="ECO:0000256" key="11">
    <source>
        <dbReference type="SAM" id="Phobius"/>
    </source>
</evidence>
<evidence type="ECO:0000256" key="5">
    <source>
        <dbReference type="ARBA" id="ARBA00022679"/>
    </source>
</evidence>
<reference evidence="14 15" key="1">
    <citation type="submission" date="2019-06" db="EMBL/GenBank/DDBJ databases">
        <title>Sequencing the genomes of 1000 actinobacteria strains.</title>
        <authorList>
            <person name="Klenk H.-P."/>
        </authorList>
    </citation>
    <scope>NUCLEOTIDE SEQUENCE [LARGE SCALE GENOMIC DNA]</scope>
    <source>
        <strain evidence="14 15">DSM 8251</strain>
    </source>
</reference>
<dbReference type="Proteomes" id="UP000316196">
    <property type="component" value="Unassembled WGS sequence"/>
</dbReference>
<dbReference type="EMBL" id="VFOR01000002">
    <property type="protein sequence ID" value="TQL58174.1"/>
    <property type="molecule type" value="Genomic_DNA"/>
</dbReference>
<keyword evidence="9" id="KW-0902">Two-component regulatory system</keyword>
<dbReference type="InterPro" id="IPR003661">
    <property type="entry name" value="HisK_dim/P_dom"/>
</dbReference>
<dbReference type="Gene3D" id="1.10.287.130">
    <property type="match status" value="1"/>
</dbReference>
<dbReference type="PRINTS" id="PR00344">
    <property type="entry name" value="BCTRLSENSOR"/>
</dbReference>
<dbReference type="InterPro" id="IPR004358">
    <property type="entry name" value="Sig_transdc_His_kin-like_C"/>
</dbReference>
<evidence type="ECO:0000256" key="2">
    <source>
        <dbReference type="ARBA" id="ARBA00004236"/>
    </source>
</evidence>
<evidence type="ECO:0000256" key="3">
    <source>
        <dbReference type="ARBA" id="ARBA00012438"/>
    </source>
</evidence>
<gene>
    <name evidence="14" type="ORF">FB460_2028</name>
</gene>
<dbReference type="FunFam" id="3.30.565.10:FF:000006">
    <property type="entry name" value="Sensor histidine kinase WalK"/>
    <property type="match status" value="1"/>
</dbReference>
<evidence type="ECO:0000259" key="13">
    <source>
        <dbReference type="PROSITE" id="PS50885"/>
    </source>
</evidence>
<dbReference type="SUPFAM" id="SSF47384">
    <property type="entry name" value="Homodimeric domain of signal transducing histidine kinase"/>
    <property type="match status" value="1"/>
</dbReference>
<dbReference type="SMART" id="SM00387">
    <property type="entry name" value="HATPase_c"/>
    <property type="match status" value="1"/>
</dbReference>
<keyword evidence="10 11" id="KW-0472">Membrane</keyword>
<organism evidence="14 15">
    <name type="scientific">Propioniferax innocua</name>
    <dbReference type="NCBI Taxonomy" id="1753"/>
    <lineage>
        <taxon>Bacteria</taxon>
        <taxon>Bacillati</taxon>
        <taxon>Actinomycetota</taxon>
        <taxon>Actinomycetes</taxon>
        <taxon>Propionibacteriales</taxon>
        <taxon>Propionibacteriaceae</taxon>
        <taxon>Propioniferax</taxon>
    </lineage>
</organism>
<keyword evidence="4" id="KW-0597">Phosphoprotein</keyword>
<dbReference type="PROSITE" id="PS50109">
    <property type="entry name" value="HIS_KIN"/>
    <property type="match status" value="1"/>
</dbReference>
<keyword evidence="5" id="KW-0808">Transferase</keyword>
<dbReference type="CDD" id="cd00075">
    <property type="entry name" value="HATPase"/>
    <property type="match status" value="1"/>
</dbReference>
<name>A0A542ZCV1_9ACTN</name>